<keyword evidence="2" id="KW-1185">Reference proteome</keyword>
<dbReference type="Proteomes" id="UP001448207">
    <property type="component" value="Unassembled WGS sequence"/>
</dbReference>
<comment type="caution">
    <text evidence="1">The sequence shown here is derived from an EMBL/GenBank/DDBJ whole genome shotgun (WGS) entry which is preliminary data.</text>
</comment>
<evidence type="ECO:0000313" key="1">
    <source>
        <dbReference type="EMBL" id="KAL0087695.1"/>
    </source>
</evidence>
<reference evidence="1 2" key="1">
    <citation type="submission" date="2024-04" db="EMBL/GenBank/DDBJ databases">
        <title>Symmetric and asymmetric DNA N6-adenine methylation regulates different biological responses in Mucorales.</title>
        <authorList>
            <consortium name="Lawrence Berkeley National Laboratory"/>
            <person name="Lax C."/>
            <person name="Mondo S.J."/>
            <person name="Osorio-Concepcion M."/>
            <person name="Muszewska A."/>
            <person name="Corrochano-Luque M."/>
            <person name="Gutierrez G."/>
            <person name="Riley R."/>
            <person name="Lipzen A."/>
            <person name="Guo J."/>
            <person name="Hundley H."/>
            <person name="Amirebrahimi M."/>
            <person name="Ng V."/>
            <person name="Lorenzo-Gutierrez D."/>
            <person name="Binder U."/>
            <person name="Yang J."/>
            <person name="Song Y."/>
            <person name="Canovas D."/>
            <person name="Navarro E."/>
            <person name="Freitag M."/>
            <person name="Gabaldon T."/>
            <person name="Grigoriev I.V."/>
            <person name="Corrochano L.M."/>
            <person name="Nicolas F.E."/>
            <person name="Garre V."/>
        </authorList>
    </citation>
    <scope>NUCLEOTIDE SEQUENCE [LARGE SCALE GENOMIC DNA]</scope>
    <source>
        <strain evidence="1 2">L51</strain>
    </source>
</reference>
<gene>
    <name evidence="1" type="ORF">J3Q64DRAFT_1833013</name>
</gene>
<accession>A0ABR3B2G8</accession>
<organism evidence="1 2">
    <name type="scientific">Phycomyces blakesleeanus</name>
    <dbReference type="NCBI Taxonomy" id="4837"/>
    <lineage>
        <taxon>Eukaryota</taxon>
        <taxon>Fungi</taxon>
        <taxon>Fungi incertae sedis</taxon>
        <taxon>Mucoromycota</taxon>
        <taxon>Mucoromycotina</taxon>
        <taxon>Mucoromycetes</taxon>
        <taxon>Mucorales</taxon>
        <taxon>Phycomycetaceae</taxon>
        <taxon>Phycomyces</taxon>
    </lineage>
</organism>
<proteinExistence type="predicted"/>
<evidence type="ECO:0000313" key="2">
    <source>
        <dbReference type="Proteomes" id="UP001448207"/>
    </source>
</evidence>
<name>A0ABR3B2G8_PHYBL</name>
<sequence>MTERASSNLEDQRFKSIDQSFIHITNDSCHCNPALDYSHLSHNCSANYYSQHLMSLNSSTSHYTPILLDTLTPPYETNNALMHGPHCTAALSNNDCIDLLPGIKRKRQDTIGDQSASSSIYANAYQPKGQKTSNTDQIINQTNGFQNEYRSPISLVNSETYYRNTPSDLVHDNRIYPSIKQACISESFEAVSINESEAKQVVCILGNMLSIVKVDVSKEVAKRINNTGK</sequence>
<protein>
    <submittedName>
        <fullName evidence="1">Uncharacterized protein</fullName>
    </submittedName>
</protein>
<dbReference type="EMBL" id="JBCLYO010000006">
    <property type="protein sequence ID" value="KAL0087695.1"/>
    <property type="molecule type" value="Genomic_DNA"/>
</dbReference>